<dbReference type="RefSeq" id="WP_162346482.1">
    <property type="nucleotide sequence ID" value="NZ_JAAEAA010000012.1"/>
</dbReference>
<keyword evidence="1" id="KW-1133">Transmembrane helix</keyword>
<gene>
    <name evidence="2" type="ORF">GWO68_10915</name>
</gene>
<organism evidence="2 3">
    <name type="scientific">Pontibacter fetidus</name>
    <dbReference type="NCBI Taxonomy" id="2700082"/>
    <lineage>
        <taxon>Bacteria</taxon>
        <taxon>Pseudomonadati</taxon>
        <taxon>Bacteroidota</taxon>
        <taxon>Cytophagia</taxon>
        <taxon>Cytophagales</taxon>
        <taxon>Hymenobacteraceae</taxon>
        <taxon>Pontibacter</taxon>
    </lineage>
</organism>
<protein>
    <submittedName>
        <fullName evidence="2">Uncharacterized protein</fullName>
    </submittedName>
</protein>
<feature type="transmembrane region" description="Helical" evidence="1">
    <location>
        <begin position="43"/>
        <end position="68"/>
    </location>
</feature>
<evidence type="ECO:0000313" key="3">
    <source>
        <dbReference type="Proteomes" id="UP000478546"/>
    </source>
</evidence>
<sequence length="69" mass="7163">MLRSFPFPVAARSVKGFLAGVVLLSTALVLALAFEVVALATLAAFFDLGAALVTSSTAAVVCFFMFYLG</sequence>
<keyword evidence="3" id="KW-1185">Reference proteome</keyword>
<dbReference type="AlphaFoldDB" id="A0A6B2H8N6"/>
<name>A0A6B2H8N6_9BACT</name>
<accession>A0A6B2H8N6</accession>
<keyword evidence="1" id="KW-0472">Membrane</keyword>
<proteinExistence type="predicted"/>
<evidence type="ECO:0000313" key="2">
    <source>
        <dbReference type="EMBL" id="NDK56430.1"/>
    </source>
</evidence>
<dbReference type="EMBL" id="JAAEAA010000012">
    <property type="protein sequence ID" value="NDK56430.1"/>
    <property type="molecule type" value="Genomic_DNA"/>
</dbReference>
<dbReference type="Proteomes" id="UP000478546">
    <property type="component" value="Unassembled WGS sequence"/>
</dbReference>
<keyword evidence="1" id="KW-0812">Transmembrane</keyword>
<evidence type="ECO:0000256" key="1">
    <source>
        <dbReference type="SAM" id="Phobius"/>
    </source>
</evidence>
<reference evidence="2 3" key="1">
    <citation type="submission" date="2020-01" db="EMBL/GenBank/DDBJ databases">
        <authorList>
            <person name="Kim M.K."/>
        </authorList>
    </citation>
    <scope>NUCLEOTIDE SEQUENCE [LARGE SCALE GENOMIC DNA]</scope>
    <source>
        <strain evidence="2 3">BT213</strain>
    </source>
</reference>
<comment type="caution">
    <text evidence="2">The sequence shown here is derived from an EMBL/GenBank/DDBJ whole genome shotgun (WGS) entry which is preliminary data.</text>
</comment>